<dbReference type="GO" id="GO:0048038">
    <property type="term" value="F:quinone binding"/>
    <property type="evidence" value="ECO:0007669"/>
    <property type="project" value="UniProtKB-UniRule"/>
</dbReference>
<evidence type="ECO:0000313" key="3">
    <source>
        <dbReference type="EMBL" id="CAB1368123.1"/>
    </source>
</evidence>
<feature type="transmembrane region" description="Helical" evidence="2">
    <location>
        <begin position="6"/>
        <end position="24"/>
    </location>
</feature>
<gene>
    <name evidence="3" type="primary">nuoJ</name>
    <name evidence="3" type="ORF">DENOEST_0958</name>
</gene>
<dbReference type="PANTHER" id="PTHR33269:SF17">
    <property type="entry name" value="NADH-UBIQUINONE OXIDOREDUCTASE CHAIN 6"/>
    <property type="match status" value="1"/>
</dbReference>
<keyword evidence="2" id="KW-0472">Membrane</keyword>
<comment type="subcellular location">
    <subcellularLocation>
        <location evidence="2">Cell membrane</location>
        <topology evidence="2">Multi-pass membrane protein</topology>
    </subcellularLocation>
</comment>
<dbReference type="Proteomes" id="UP000515733">
    <property type="component" value="Chromosome"/>
</dbReference>
<keyword evidence="4" id="KW-1185">Reference proteome</keyword>
<keyword evidence="2" id="KW-1133">Transmembrane helix</keyword>
<protein>
    <recommendedName>
        <fullName evidence="2">NADH-quinone oxidoreductase subunit J</fullName>
        <ecNumber evidence="2">7.1.1.-</ecNumber>
    </recommendedName>
</protein>
<comment type="function">
    <text evidence="2">NDH-1 shuttles electrons from NADH, via FMN and iron-sulfur (Fe-S) centers, to quinones in the respiratory chain. Couples the redox reaction to proton translocation (for every two electrons transferred, four hydrogen ions are translocated across the cytoplasmic membrane), and thus conserves the redox energy in a proton gradient.</text>
</comment>
<dbReference type="KEGG" id="doe:DENOEST_0958"/>
<dbReference type="GO" id="GO:0016491">
    <property type="term" value="F:oxidoreductase activity"/>
    <property type="evidence" value="ECO:0007669"/>
    <property type="project" value="UniProtKB-KW"/>
</dbReference>
<evidence type="ECO:0000313" key="4">
    <source>
        <dbReference type="Proteomes" id="UP000515733"/>
    </source>
</evidence>
<dbReference type="Pfam" id="PF00499">
    <property type="entry name" value="Oxidored_q3"/>
    <property type="match status" value="1"/>
</dbReference>
<dbReference type="Gene3D" id="1.20.120.1200">
    <property type="entry name" value="NADH-ubiquinone/plastoquinone oxidoreductase chain 6, subunit NuoJ"/>
    <property type="match status" value="1"/>
</dbReference>
<dbReference type="EC" id="7.1.1.-" evidence="2"/>
<dbReference type="AlphaFoldDB" id="A0A6S6XVA6"/>
<proteinExistence type="inferred from homology"/>
<keyword evidence="3" id="KW-0560">Oxidoreductase</keyword>
<dbReference type="GO" id="GO:0008137">
    <property type="term" value="F:NADH dehydrogenase (ubiquinone) activity"/>
    <property type="evidence" value="ECO:0007669"/>
    <property type="project" value="UniProtKB-UniRule"/>
</dbReference>
<dbReference type="RefSeq" id="WP_145771717.1">
    <property type="nucleotide sequence ID" value="NZ_LR778301.1"/>
</dbReference>
<keyword evidence="2" id="KW-1003">Cell membrane</keyword>
<feature type="transmembrane region" description="Helical" evidence="2">
    <location>
        <begin position="55"/>
        <end position="79"/>
    </location>
</feature>
<accession>A0A6S6XVA6</accession>
<dbReference type="GO" id="GO:0005886">
    <property type="term" value="C:plasma membrane"/>
    <property type="evidence" value="ECO:0007669"/>
    <property type="project" value="UniProtKB-SubCell"/>
</dbReference>
<keyword evidence="2" id="KW-0520">NAD</keyword>
<feature type="transmembrane region" description="Helical" evidence="2">
    <location>
        <begin position="143"/>
        <end position="166"/>
    </location>
</feature>
<evidence type="ECO:0000256" key="1">
    <source>
        <dbReference type="ARBA" id="ARBA00005698"/>
    </source>
</evidence>
<sequence length="204" mass="22471">MEFKTVLFYLFGALMLLAALRVVTARNPVHAVLFLVLAFFNAAGLWMLLEAEFLAIALLVVYVGAVMVLFLFVVMMLDINVESLRHGFWKHLPFGAAIGGLMVAEMSVVLGGRYFGLDAMPGHTAPAGYSNTKELGRVLFTEYVYPFELASVILLVGIIAAIVLTLRKRKDSKAMHPSDQLAVKRNDRIRLVKMAAEKPVQGGE</sequence>
<organism evidence="3 4">
    <name type="scientific">Denitratisoma oestradiolicum</name>
    <dbReference type="NCBI Taxonomy" id="311182"/>
    <lineage>
        <taxon>Bacteria</taxon>
        <taxon>Pseudomonadati</taxon>
        <taxon>Pseudomonadota</taxon>
        <taxon>Betaproteobacteria</taxon>
        <taxon>Nitrosomonadales</taxon>
        <taxon>Sterolibacteriaceae</taxon>
        <taxon>Denitratisoma</taxon>
    </lineage>
</organism>
<dbReference type="OrthoDB" id="5295927at2"/>
<dbReference type="EMBL" id="LR778301">
    <property type="protein sequence ID" value="CAB1368123.1"/>
    <property type="molecule type" value="Genomic_DNA"/>
</dbReference>
<feature type="transmembrane region" description="Helical" evidence="2">
    <location>
        <begin position="91"/>
        <end position="115"/>
    </location>
</feature>
<comment type="catalytic activity">
    <reaction evidence="2">
        <text>a quinone + NADH + 5 H(+)(in) = a quinol + NAD(+) + 4 H(+)(out)</text>
        <dbReference type="Rhea" id="RHEA:57888"/>
        <dbReference type="ChEBI" id="CHEBI:15378"/>
        <dbReference type="ChEBI" id="CHEBI:24646"/>
        <dbReference type="ChEBI" id="CHEBI:57540"/>
        <dbReference type="ChEBI" id="CHEBI:57945"/>
        <dbReference type="ChEBI" id="CHEBI:132124"/>
    </reaction>
</comment>
<keyword evidence="2" id="KW-0874">Quinone</keyword>
<dbReference type="NCBIfam" id="NF005164">
    <property type="entry name" value="PRK06638.1-4"/>
    <property type="match status" value="1"/>
</dbReference>
<dbReference type="PANTHER" id="PTHR33269">
    <property type="entry name" value="NADH-UBIQUINONE OXIDOREDUCTASE CHAIN 6"/>
    <property type="match status" value="1"/>
</dbReference>
<dbReference type="InterPro" id="IPR042106">
    <property type="entry name" value="Nuo/plastoQ_OxRdtase_6_NuoJ"/>
</dbReference>
<reference evidence="3 4" key="1">
    <citation type="submission" date="2020-03" db="EMBL/GenBank/DDBJ databases">
        <authorList>
            <consortium name="Genoscope - CEA"/>
            <person name="William W."/>
        </authorList>
    </citation>
    <scope>NUCLEOTIDE SEQUENCE [LARGE SCALE GENOMIC DNA]</scope>
    <source>
        <strain evidence="4">DSM 16959</strain>
    </source>
</reference>
<comment type="similarity">
    <text evidence="1 2">Belongs to the complex I subunit 6 family.</text>
</comment>
<dbReference type="InterPro" id="IPR001457">
    <property type="entry name" value="NADH_UbQ/plastoQ_OxRdtase_su6"/>
</dbReference>
<name>A0A6S6XVA6_9PROT</name>
<feature type="transmembrane region" description="Helical" evidence="2">
    <location>
        <begin position="31"/>
        <end position="49"/>
    </location>
</feature>
<keyword evidence="2" id="KW-0812">Transmembrane</keyword>
<evidence type="ECO:0000256" key="2">
    <source>
        <dbReference type="RuleBase" id="RU004429"/>
    </source>
</evidence>